<geneLocation type="plasmid" evidence="2 3">
    <name>pVN20-VB00237</name>
</geneLocation>
<keyword evidence="1" id="KW-0472">Membrane</keyword>
<dbReference type="AlphaFoldDB" id="A0AAJ4IH54"/>
<feature type="transmembrane region" description="Helical" evidence="1">
    <location>
        <begin position="114"/>
        <end position="135"/>
    </location>
</feature>
<evidence type="ECO:0000256" key="1">
    <source>
        <dbReference type="SAM" id="Phobius"/>
    </source>
</evidence>
<dbReference type="EMBL" id="CP065219">
    <property type="protein sequence ID" value="QPL56516.1"/>
    <property type="molecule type" value="Genomic_DNA"/>
</dbReference>
<gene>
    <name evidence="2" type="ORF">I3X05_23740</name>
</gene>
<protein>
    <submittedName>
        <fullName evidence="2">Uncharacterized protein</fullName>
    </submittedName>
</protein>
<name>A0AAJ4IH54_9VIBR</name>
<dbReference type="Proteomes" id="UP000594435">
    <property type="component" value="Plasmid pVN20-VB00237"/>
</dbReference>
<organism evidence="2 3">
    <name type="scientific">Vibrio navarrensis</name>
    <dbReference type="NCBI Taxonomy" id="29495"/>
    <lineage>
        <taxon>Bacteria</taxon>
        <taxon>Pseudomonadati</taxon>
        <taxon>Pseudomonadota</taxon>
        <taxon>Gammaproteobacteria</taxon>
        <taxon>Vibrionales</taxon>
        <taxon>Vibrionaceae</taxon>
        <taxon>Vibrio</taxon>
    </lineage>
</organism>
<dbReference type="RefSeq" id="WP_337971468.1">
    <property type="nucleotide sequence ID" value="NZ_CP065219.1"/>
</dbReference>
<proteinExistence type="predicted"/>
<evidence type="ECO:0000313" key="3">
    <source>
        <dbReference type="Proteomes" id="UP000594435"/>
    </source>
</evidence>
<evidence type="ECO:0000313" key="2">
    <source>
        <dbReference type="EMBL" id="QPL56516.1"/>
    </source>
</evidence>
<accession>A0AAJ4IH54</accession>
<keyword evidence="1" id="KW-0812">Transmembrane</keyword>
<keyword evidence="2" id="KW-0614">Plasmid</keyword>
<reference evidence="2 3" key="1">
    <citation type="submission" date="2020-11" db="EMBL/GenBank/DDBJ databases">
        <title>Complete and Circularized Genome Assembly of a human isolate of Vibrio navarrensis biotype pommerensis with MiSeq and MinION Sequence Data.</title>
        <authorList>
            <person name="Schwartz K."/>
            <person name="Borowiak M."/>
            <person name="Deneke C."/>
            <person name="Balau V."/>
            <person name="Metelmann C."/>
            <person name="Strauch E."/>
        </authorList>
    </citation>
    <scope>NUCLEOTIDE SEQUENCE [LARGE SCALE GENOMIC DNA]</scope>
    <source>
        <strain evidence="2 3">20-VB00237</strain>
        <plasmid evidence="2 3">pVN20-VB00237</plasmid>
    </source>
</reference>
<keyword evidence="1" id="KW-1133">Transmembrane helix</keyword>
<sequence length="171" mass="19160">MSKTYNQMHEKLVKSKQDFTGMIAYSIYKTEKRDAIKNGINVDEFTRLKLRPNEVKKYKSEAEGLVNLFLQAAADDEIKRIKEQLTKEINQITIKGLPKEPWYKKLACWHNSGAAGVIGNFWTGVIVAVFVWVMADQGAWESAKESAETAVSKVISSAEAQTELPTSTGSQ</sequence>